<accession>A0A6J7C658</accession>
<gene>
    <name evidence="1" type="ORF">UFOPK3267_02685</name>
</gene>
<name>A0A6J7C658_9ZZZZ</name>
<dbReference type="AlphaFoldDB" id="A0A6J7C658"/>
<organism evidence="1">
    <name type="scientific">freshwater metagenome</name>
    <dbReference type="NCBI Taxonomy" id="449393"/>
    <lineage>
        <taxon>unclassified sequences</taxon>
        <taxon>metagenomes</taxon>
        <taxon>ecological metagenomes</taxon>
    </lineage>
</organism>
<sequence length="201" mass="21514">MAIHTERIAERQRHLTSVSVSDGCSKTERFLGLGAVVEVALHIQHLAGGNGGLIDVGRAQQRRHTEVGVHRPFGVGCDDDDATSGRCVVGGRARSELHPDRTKVVAEHVAQFVVADLADVRRTATETGDTGHGVGGRSTAHLDGASERLVEVDRSLGVDERHRTLHQFVLVDETVVGMTDDVDEGVAHADDVVDRRLGGGR</sequence>
<proteinExistence type="predicted"/>
<evidence type="ECO:0000313" key="1">
    <source>
        <dbReference type="EMBL" id="CAB4853160.1"/>
    </source>
</evidence>
<protein>
    <submittedName>
        <fullName evidence="1">Unannotated protein</fullName>
    </submittedName>
</protein>
<dbReference type="EMBL" id="CAFBIY010000208">
    <property type="protein sequence ID" value="CAB4853160.1"/>
    <property type="molecule type" value="Genomic_DNA"/>
</dbReference>
<reference evidence="1" key="1">
    <citation type="submission" date="2020-05" db="EMBL/GenBank/DDBJ databases">
        <authorList>
            <person name="Chiriac C."/>
            <person name="Salcher M."/>
            <person name="Ghai R."/>
            <person name="Kavagutti S V."/>
        </authorList>
    </citation>
    <scope>NUCLEOTIDE SEQUENCE</scope>
</reference>